<protein>
    <submittedName>
        <fullName evidence="2">Uncharacterized protein</fullName>
    </submittedName>
</protein>
<comment type="caution">
    <text evidence="2">The sequence shown here is derived from an EMBL/GenBank/DDBJ whole genome shotgun (WGS) entry which is preliminary data.</text>
</comment>
<reference evidence="2" key="1">
    <citation type="journal article" date="2023" name="Mol. Phylogenet. Evol.">
        <title>Genome-scale phylogeny and comparative genomics of the fungal order Sordariales.</title>
        <authorList>
            <person name="Hensen N."/>
            <person name="Bonometti L."/>
            <person name="Westerberg I."/>
            <person name="Brannstrom I.O."/>
            <person name="Guillou S."/>
            <person name="Cros-Aarteil S."/>
            <person name="Calhoun S."/>
            <person name="Haridas S."/>
            <person name="Kuo A."/>
            <person name="Mondo S."/>
            <person name="Pangilinan J."/>
            <person name="Riley R."/>
            <person name="LaButti K."/>
            <person name="Andreopoulos B."/>
            <person name="Lipzen A."/>
            <person name="Chen C."/>
            <person name="Yan M."/>
            <person name="Daum C."/>
            <person name="Ng V."/>
            <person name="Clum A."/>
            <person name="Steindorff A."/>
            <person name="Ohm R.A."/>
            <person name="Martin F."/>
            <person name="Silar P."/>
            <person name="Natvig D.O."/>
            <person name="Lalanne C."/>
            <person name="Gautier V."/>
            <person name="Ament-Velasquez S.L."/>
            <person name="Kruys A."/>
            <person name="Hutchinson M.I."/>
            <person name="Powell A.J."/>
            <person name="Barry K."/>
            <person name="Miller A.N."/>
            <person name="Grigoriev I.V."/>
            <person name="Debuchy R."/>
            <person name="Gladieux P."/>
            <person name="Hiltunen Thoren M."/>
            <person name="Johannesson H."/>
        </authorList>
    </citation>
    <scope>NUCLEOTIDE SEQUENCE</scope>
    <source>
        <strain evidence="2">CBS 990.96</strain>
    </source>
</reference>
<proteinExistence type="predicted"/>
<evidence type="ECO:0000313" key="2">
    <source>
        <dbReference type="EMBL" id="KAK4221735.1"/>
    </source>
</evidence>
<keyword evidence="3" id="KW-1185">Reference proteome</keyword>
<feature type="region of interest" description="Disordered" evidence="1">
    <location>
        <begin position="222"/>
        <end position="250"/>
    </location>
</feature>
<sequence>MSPIVFSGYSDQTCLSDFERIHLSVGPISDRRPFASRSLLVRLGMGDCDLSELPLLPLYCHYVAHWLIANASFEAFQASPGLNVTAPAFAPSPDFHMAVTQQMGPRVATNYHGYQGPVTGPMIAATRLESPATGGMGVHGQAQSWISQFNTMQLNTPSQEPPSELWKMKGLPLLDPIITFYSTQTTMSWEEPAKETFMNEKSPNTHVCNRAWYEPWRAAVPVVKSEEEEEEEKGPGDAHGGNGEELTRAA</sequence>
<accession>A0AAN6YPV1</accession>
<gene>
    <name evidence="2" type="ORF">QBC38DRAFT_549794</name>
</gene>
<reference evidence="2" key="2">
    <citation type="submission" date="2023-05" db="EMBL/GenBank/DDBJ databases">
        <authorList>
            <consortium name="Lawrence Berkeley National Laboratory"/>
            <person name="Steindorff A."/>
            <person name="Hensen N."/>
            <person name="Bonometti L."/>
            <person name="Westerberg I."/>
            <person name="Brannstrom I.O."/>
            <person name="Guillou S."/>
            <person name="Cros-Aarteil S."/>
            <person name="Calhoun S."/>
            <person name="Haridas S."/>
            <person name="Kuo A."/>
            <person name="Mondo S."/>
            <person name="Pangilinan J."/>
            <person name="Riley R."/>
            <person name="Labutti K."/>
            <person name="Andreopoulos B."/>
            <person name="Lipzen A."/>
            <person name="Chen C."/>
            <person name="Yanf M."/>
            <person name="Daum C."/>
            <person name="Ng V."/>
            <person name="Clum A."/>
            <person name="Ohm R."/>
            <person name="Martin F."/>
            <person name="Silar P."/>
            <person name="Natvig D."/>
            <person name="Lalanne C."/>
            <person name="Gautier V."/>
            <person name="Ament-Velasquez S.L."/>
            <person name="Kruys A."/>
            <person name="Hutchinson M.I."/>
            <person name="Powell A.J."/>
            <person name="Barry K."/>
            <person name="Miller A.N."/>
            <person name="Grigoriev I.V."/>
            <person name="Debuchy R."/>
            <person name="Gladieux P."/>
            <person name="Thoren M.H."/>
            <person name="Johannesson H."/>
        </authorList>
    </citation>
    <scope>NUCLEOTIDE SEQUENCE</scope>
    <source>
        <strain evidence="2">CBS 990.96</strain>
    </source>
</reference>
<dbReference type="EMBL" id="MU865520">
    <property type="protein sequence ID" value="KAK4221735.1"/>
    <property type="molecule type" value="Genomic_DNA"/>
</dbReference>
<organism evidence="2 3">
    <name type="scientific">Podospora fimiseda</name>
    <dbReference type="NCBI Taxonomy" id="252190"/>
    <lineage>
        <taxon>Eukaryota</taxon>
        <taxon>Fungi</taxon>
        <taxon>Dikarya</taxon>
        <taxon>Ascomycota</taxon>
        <taxon>Pezizomycotina</taxon>
        <taxon>Sordariomycetes</taxon>
        <taxon>Sordariomycetidae</taxon>
        <taxon>Sordariales</taxon>
        <taxon>Podosporaceae</taxon>
        <taxon>Podospora</taxon>
    </lineage>
</organism>
<evidence type="ECO:0000313" key="3">
    <source>
        <dbReference type="Proteomes" id="UP001301958"/>
    </source>
</evidence>
<dbReference type="AlphaFoldDB" id="A0AAN6YPV1"/>
<evidence type="ECO:0000256" key="1">
    <source>
        <dbReference type="SAM" id="MobiDB-lite"/>
    </source>
</evidence>
<name>A0AAN6YPV1_9PEZI</name>
<dbReference type="Proteomes" id="UP001301958">
    <property type="component" value="Unassembled WGS sequence"/>
</dbReference>